<proteinExistence type="predicted"/>
<feature type="compositionally biased region" description="Basic and acidic residues" evidence="1">
    <location>
        <begin position="134"/>
        <end position="149"/>
    </location>
</feature>
<organism evidence="2 3">
    <name type="scientific">Paraconexibacter algicola</name>
    <dbReference type="NCBI Taxonomy" id="2133960"/>
    <lineage>
        <taxon>Bacteria</taxon>
        <taxon>Bacillati</taxon>
        <taxon>Actinomycetota</taxon>
        <taxon>Thermoleophilia</taxon>
        <taxon>Solirubrobacterales</taxon>
        <taxon>Paraconexibacteraceae</taxon>
        <taxon>Paraconexibacter</taxon>
    </lineage>
</organism>
<evidence type="ECO:0000256" key="1">
    <source>
        <dbReference type="SAM" id="MobiDB-lite"/>
    </source>
</evidence>
<evidence type="ECO:0000313" key="3">
    <source>
        <dbReference type="Proteomes" id="UP000240739"/>
    </source>
</evidence>
<protein>
    <submittedName>
        <fullName evidence="2">Uncharacterized protein</fullName>
    </submittedName>
</protein>
<feature type="region of interest" description="Disordered" evidence="1">
    <location>
        <begin position="129"/>
        <end position="149"/>
    </location>
</feature>
<reference evidence="2 3" key="1">
    <citation type="submission" date="2018-03" db="EMBL/GenBank/DDBJ databases">
        <title>Aquarubrobacter algicola gen. nov., sp. nov., a novel actinobacterium isolated from shallow eutrophic lake during the end of cyanobacterial harmful algal blooms.</title>
        <authorList>
            <person name="Chun S.J."/>
        </authorList>
    </citation>
    <scope>NUCLEOTIDE SEQUENCE [LARGE SCALE GENOMIC DNA]</scope>
    <source>
        <strain evidence="2 3">Seoho-28</strain>
    </source>
</reference>
<dbReference type="RefSeq" id="WP_107570796.1">
    <property type="nucleotide sequence ID" value="NZ_PYYB01000003.1"/>
</dbReference>
<keyword evidence="3" id="KW-1185">Reference proteome</keyword>
<dbReference type="Proteomes" id="UP000240739">
    <property type="component" value="Unassembled WGS sequence"/>
</dbReference>
<dbReference type="EMBL" id="PYYB01000003">
    <property type="protein sequence ID" value="PTL55753.1"/>
    <property type="molecule type" value="Genomic_DNA"/>
</dbReference>
<comment type="caution">
    <text evidence="2">The sequence shown here is derived from an EMBL/GenBank/DDBJ whole genome shotgun (WGS) entry which is preliminary data.</text>
</comment>
<gene>
    <name evidence="2" type="ORF">C7Y72_19175</name>
</gene>
<dbReference type="AlphaFoldDB" id="A0A2T4UE27"/>
<feature type="compositionally biased region" description="Pro residues" evidence="1">
    <location>
        <begin position="15"/>
        <end position="25"/>
    </location>
</feature>
<feature type="region of interest" description="Disordered" evidence="1">
    <location>
        <begin position="1"/>
        <end position="43"/>
    </location>
</feature>
<accession>A0A2T4UE27</accession>
<sequence>MPDQPLPDTDEQPTPATPAPTPPAPAVDGLPWPTTATKTAKHPALVLTLGGAPASPHVLPGVPGHYRPDRPTVCDQPGGPGLEQARALSANPGAPVALVYLTDKERDAALAATAQDLEAARRGYVDARTSAVGGEHDHLKTERDALKGE</sequence>
<name>A0A2T4UE27_9ACTN</name>
<evidence type="ECO:0000313" key="2">
    <source>
        <dbReference type="EMBL" id="PTL55753.1"/>
    </source>
</evidence>